<keyword evidence="1" id="KW-0378">Hydrolase</keyword>
<dbReference type="SUPFAM" id="SSF56317">
    <property type="entry name" value="Carbon-nitrogen hydrolase"/>
    <property type="match status" value="1"/>
</dbReference>
<dbReference type="Pfam" id="PF00795">
    <property type="entry name" value="CN_hydrolase"/>
    <property type="match status" value="1"/>
</dbReference>
<sequence length="356" mass="39567">MGNFIELWFKRKLNENRIVKHIDLAKGPKKSEISTPGCDALVSCVQRSISLVGSVEEYIDMLEGFVSIAAGRGSIIIAFPEYNFFDLLGLFPGFKLINAFLNTKKAGASDRGGTGGSSGLMHSFFYAVSKPIQEAVELIMCLLAKKYGIYIYTGSYFIREGNGLYNGGSLISGSGKMIGTQRKLHLTDFEELLGIKRGNSFEAYSLDIGRVCCPVCMDATYYETFKIARNLGCDIVILPIANNEEYNLYRAMRGIWPRVQESCVYGIKPSLNGWLFGLHFTGKAGIFAPIDLTDKRNGVISIAKNHEGDEVVTGCINLEDIYQLREEAEYSGDINPVFEKDYYEKTYGGGFEDEKE</sequence>
<dbReference type="InterPro" id="IPR003010">
    <property type="entry name" value="C-N_Hydrolase"/>
</dbReference>
<dbReference type="RefSeq" id="WP_255229186.1">
    <property type="nucleotide sequence ID" value="NZ_JAJEKE010000026.1"/>
</dbReference>
<feature type="domain" description="CN hydrolase" evidence="2">
    <location>
        <begin position="40"/>
        <end position="318"/>
    </location>
</feature>
<dbReference type="Gene3D" id="3.60.110.10">
    <property type="entry name" value="Carbon-nitrogen hydrolase"/>
    <property type="match status" value="1"/>
</dbReference>
<dbReference type="InterPro" id="IPR036526">
    <property type="entry name" value="C-N_Hydrolase_sf"/>
</dbReference>
<evidence type="ECO:0000313" key="3">
    <source>
        <dbReference type="EMBL" id="MCQ1531630.1"/>
    </source>
</evidence>
<evidence type="ECO:0000313" key="4">
    <source>
        <dbReference type="Proteomes" id="UP001651880"/>
    </source>
</evidence>
<name>A0ABT1NK36_9FIRM</name>
<dbReference type="PANTHER" id="PTHR43674">
    <property type="entry name" value="NITRILASE C965.09-RELATED"/>
    <property type="match status" value="1"/>
</dbReference>
<reference evidence="3 4" key="1">
    <citation type="submission" date="2021-10" db="EMBL/GenBank/DDBJ databases">
        <title>Lutispora strain m25 sp. nov., a thermophilic, non-spore-forming bacterium isolated from a lab-scale methanogenic bioreactor digesting anaerobic sludge.</title>
        <authorList>
            <person name="El Houari A."/>
            <person name="Mcdonald J."/>
        </authorList>
    </citation>
    <scope>NUCLEOTIDE SEQUENCE [LARGE SCALE GENOMIC DNA]</scope>
    <source>
        <strain evidence="4">m25</strain>
    </source>
</reference>
<dbReference type="PROSITE" id="PS50263">
    <property type="entry name" value="CN_HYDROLASE"/>
    <property type="match status" value="1"/>
</dbReference>
<evidence type="ECO:0000259" key="2">
    <source>
        <dbReference type="PROSITE" id="PS50263"/>
    </source>
</evidence>
<gene>
    <name evidence="3" type="ORF">LJD61_19115</name>
</gene>
<dbReference type="Proteomes" id="UP001651880">
    <property type="component" value="Unassembled WGS sequence"/>
</dbReference>
<dbReference type="PANTHER" id="PTHR43674:SF2">
    <property type="entry name" value="BETA-UREIDOPROPIONASE"/>
    <property type="match status" value="1"/>
</dbReference>
<proteinExistence type="predicted"/>
<organism evidence="3 4">
    <name type="scientific">Lutispora saccharofermentans</name>
    <dbReference type="NCBI Taxonomy" id="3024236"/>
    <lineage>
        <taxon>Bacteria</taxon>
        <taxon>Bacillati</taxon>
        <taxon>Bacillota</taxon>
        <taxon>Clostridia</taxon>
        <taxon>Lutisporales</taxon>
        <taxon>Lutisporaceae</taxon>
        <taxon>Lutispora</taxon>
    </lineage>
</organism>
<accession>A0ABT1NK36</accession>
<comment type="caution">
    <text evidence="3">The sequence shown here is derived from an EMBL/GenBank/DDBJ whole genome shotgun (WGS) entry which is preliminary data.</text>
</comment>
<keyword evidence="4" id="KW-1185">Reference proteome</keyword>
<evidence type="ECO:0000256" key="1">
    <source>
        <dbReference type="ARBA" id="ARBA00022801"/>
    </source>
</evidence>
<dbReference type="EMBL" id="JAJEKE010000026">
    <property type="protein sequence ID" value="MCQ1531630.1"/>
    <property type="molecule type" value="Genomic_DNA"/>
</dbReference>
<protein>
    <recommendedName>
        <fullName evidence="2">CN hydrolase domain-containing protein</fullName>
    </recommendedName>
</protein>
<dbReference type="InterPro" id="IPR050345">
    <property type="entry name" value="Aliph_Amidase/BUP"/>
</dbReference>